<evidence type="ECO:0000259" key="5">
    <source>
        <dbReference type="Pfam" id="PF04542"/>
    </source>
</evidence>
<evidence type="ECO:0000256" key="3">
    <source>
        <dbReference type="ARBA" id="ARBA00023082"/>
    </source>
</evidence>
<dbReference type="GO" id="GO:0003677">
    <property type="term" value="F:DNA binding"/>
    <property type="evidence" value="ECO:0007669"/>
    <property type="project" value="InterPro"/>
</dbReference>
<feature type="domain" description="RNA polymerase sigma factor 70 region 4 type 2" evidence="6">
    <location>
        <begin position="112"/>
        <end position="163"/>
    </location>
</feature>
<gene>
    <name evidence="7" type="ORF">CAL29_17290</name>
</gene>
<evidence type="ECO:0000259" key="6">
    <source>
        <dbReference type="Pfam" id="PF08281"/>
    </source>
</evidence>
<dbReference type="GO" id="GO:0016987">
    <property type="term" value="F:sigma factor activity"/>
    <property type="evidence" value="ECO:0007669"/>
    <property type="project" value="UniProtKB-KW"/>
</dbReference>
<dbReference type="InterPro" id="IPR013249">
    <property type="entry name" value="RNA_pol_sigma70_r4_t2"/>
</dbReference>
<proteinExistence type="inferred from homology"/>
<keyword evidence="2" id="KW-0805">Transcription regulation</keyword>
<dbReference type="EMBL" id="NEVM01000005">
    <property type="protein sequence ID" value="OZI32308.1"/>
    <property type="molecule type" value="Genomic_DNA"/>
</dbReference>
<dbReference type="SUPFAM" id="SSF88659">
    <property type="entry name" value="Sigma3 and sigma4 domains of RNA polymerase sigma factors"/>
    <property type="match status" value="1"/>
</dbReference>
<dbReference type="Pfam" id="PF04542">
    <property type="entry name" value="Sigma70_r2"/>
    <property type="match status" value="1"/>
</dbReference>
<dbReference type="InterPro" id="IPR013325">
    <property type="entry name" value="RNA_pol_sigma_r2"/>
</dbReference>
<accession>A0A261S4L3</accession>
<keyword evidence="4" id="KW-0804">Transcription</keyword>
<name>A0A261S4L3_9BORD</name>
<evidence type="ECO:0000313" key="8">
    <source>
        <dbReference type="Proteomes" id="UP000216020"/>
    </source>
</evidence>
<comment type="caution">
    <text evidence="7">The sequence shown here is derived from an EMBL/GenBank/DDBJ whole genome shotgun (WGS) entry which is preliminary data.</text>
</comment>
<dbReference type="InterPro" id="IPR013324">
    <property type="entry name" value="RNA_pol_sigma_r3/r4-like"/>
</dbReference>
<dbReference type="Proteomes" id="UP000216020">
    <property type="component" value="Unassembled WGS sequence"/>
</dbReference>
<dbReference type="NCBIfam" id="TIGR02937">
    <property type="entry name" value="sigma70-ECF"/>
    <property type="match status" value="1"/>
</dbReference>
<protein>
    <submittedName>
        <fullName evidence="7">RNA polymerase subunit sigma</fullName>
    </submittedName>
</protein>
<dbReference type="PANTHER" id="PTHR43133:SF63">
    <property type="entry name" value="RNA POLYMERASE SIGMA FACTOR FECI-RELATED"/>
    <property type="match status" value="1"/>
</dbReference>
<evidence type="ECO:0000256" key="2">
    <source>
        <dbReference type="ARBA" id="ARBA00023015"/>
    </source>
</evidence>
<feature type="domain" description="RNA polymerase sigma-70 region 2" evidence="5">
    <location>
        <begin position="15"/>
        <end position="79"/>
    </location>
</feature>
<reference evidence="8" key="1">
    <citation type="submission" date="2017-05" db="EMBL/GenBank/DDBJ databases">
        <title>Complete and WGS of Bordetella genogroups.</title>
        <authorList>
            <person name="Spilker T."/>
            <person name="Lipuma J."/>
        </authorList>
    </citation>
    <scope>NUCLEOTIDE SEQUENCE [LARGE SCALE GENOMIC DNA]</scope>
    <source>
        <strain evidence="8">AU16122</strain>
    </source>
</reference>
<evidence type="ECO:0000313" key="7">
    <source>
        <dbReference type="EMBL" id="OZI32308.1"/>
    </source>
</evidence>
<sequence>MAIQASDATLPIAQLYKDHGGWLANWLHRQLGNGADAADLSHDVFTRLLARPRPVPAGQPRAYLSSIARGLVIDHWRRRELHRAWLETLAHAPAEHEPSPETRAVMFETLVLIDRALDALKPPVRAAFLLVQLEGLTCAQAARQLGISLATVERHMARALRHCYSVWFAA</sequence>
<dbReference type="RefSeq" id="WP_094856706.1">
    <property type="nucleotide sequence ID" value="NZ_NEVM01000005.1"/>
</dbReference>
<evidence type="ECO:0000256" key="1">
    <source>
        <dbReference type="ARBA" id="ARBA00010641"/>
    </source>
</evidence>
<keyword evidence="3" id="KW-0731">Sigma factor</keyword>
<organism evidence="7 8">
    <name type="scientific">Bordetella genomosp. 10</name>
    <dbReference type="NCBI Taxonomy" id="1416804"/>
    <lineage>
        <taxon>Bacteria</taxon>
        <taxon>Pseudomonadati</taxon>
        <taxon>Pseudomonadota</taxon>
        <taxon>Betaproteobacteria</taxon>
        <taxon>Burkholderiales</taxon>
        <taxon>Alcaligenaceae</taxon>
        <taxon>Bordetella</taxon>
    </lineage>
</organism>
<keyword evidence="8" id="KW-1185">Reference proteome</keyword>
<dbReference type="PANTHER" id="PTHR43133">
    <property type="entry name" value="RNA POLYMERASE ECF-TYPE SIGMA FACTO"/>
    <property type="match status" value="1"/>
</dbReference>
<dbReference type="OrthoDB" id="8654550at2"/>
<dbReference type="InterPro" id="IPR036388">
    <property type="entry name" value="WH-like_DNA-bd_sf"/>
</dbReference>
<dbReference type="Gene3D" id="1.10.1740.10">
    <property type="match status" value="1"/>
</dbReference>
<dbReference type="AlphaFoldDB" id="A0A261S4L3"/>
<dbReference type="GO" id="GO:0006352">
    <property type="term" value="P:DNA-templated transcription initiation"/>
    <property type="evidence" value="ECO:0007669"/>
    <property type="project" value="InterPro"/>
</dbReference>
<evidence type="ECO:0000256" key="4">
    <source>
        <dbReference type="ARBA" id="ARBA00023163"/>
    </source>
</evidence>
<comment type="similarity">
    <text evidence="1">Belongs to the sigma-70 factor family. ECF subfamily.</text>
</comment>
<dbReference type="Gene3D" id="1.10.10.10">
    <property type="entry name" value="Winged helix-like DNA-binding domain superfamily/Winged helix DNA-binding domain"/>
    <property type="match status" value="1"/>
</dbReference>
<dbReference type="SUPFAM" id="SSF88946">
    <property type="entry name" value="Sigma2 domain of RNA polymerase sigma factors"/>
    <property type="match status" value="1"/>
</dbReference>
<dbReference type="InterPro" id="IPR039425">
    <property type="entry name" value="RNA_pol_sigma-70-like"/>
</dbReference>
<dbReference type="Pfam" id="PF08281">
    <property type="entry name" value="Sigma70_r4_2"/>
    <property type="match status" value="1"/>
</dbReference>
<dbReference type="InterPro" id="IPR014284">
    <property type="entry name" value="RNA_pol_sigma-70_dom"/>
</dbReference>
<dbReference type="InterPro" id="IPR007627">
    <property type="entry name" value="RNA_pol_sigma70_r2"/>
</dbReference>